<evidence type="ECO:0000256" key="1">
    <source>
        <dbReference type="SAM" id="MobiDB-lite"/>
    </source>
</evidence>
<dbReference type="Proteomes" id="UP000759537">
    <property type="component" value="Unassembled WGS sequence"/>
</dbReference>
<feature type="region of interest" description="Disordered" evidence="1">
    <location>
        <begin position="56"/>
        <end position="75"/>
    </location>
</feature>
<evidence type="ECO:0000313" key="2">
    <source>
        <dbReference type="EMBL" id="KAF8486769.1"/>
    </source>
</evidence>
<reference evidence="2" key="2">
    <citation type="journal article" date="2020" name="Nat. Commun.">
        <title>Large-scale genome sequencing of mycorrhizal fungi provides insights into the early evolution of symbiotic traits.</title>
        <authorList>
            <person name="Miyauchi S."/>
            <person name="Kiss E."/>
            <person name="Kuo A."/>
            <person name="Drula E."/>
            <person name="Kohler A."/>
            <person name="Sanchez-Garcia M."/>
            <person name="Morin E."/>
            <person name="Andreopoulos B."/>
            <person name="Barry K.W."/>
            <person name="Bonito G."/>
            <person name="Buee M."/>
            <person name="Carver A."/>
            <person name="Chen C."/>
            <person name="Cichocki N."/>
            <person name="Clum A."/>
            <person name="Culley D."/>
            <person name="Crous P.W."/>
            <person name="Fauchery L."/>
            <person name="Girlanda M."/>
            <person name="Hayes R.D."/>
            <person name="Keri Z."/>
            <person name="LaButti K."/>
            <person name="Lipzen A."/>
            <person name="Lombard V."/>
            <person name="Magnuson J."/>
            <person name="Maillard F."/>
            <person name="Murat C."/>
            <person name="Nolan M."/>
            <person name="Ohm R.A."/>
            <person name="Pangilinan J."/>
            <person name="Pereira M.F."/>
            <person name="Perotto S."/>
            <person name="Peter M."/>
            <person name="Pfister S."/>
            <person name="Riley R."/>
            <person name="Sitrit Y."/>
            <person name="Stielow J.B."/>
            <person name="Szollosi G."/>
            <person name="Zifcakova L."/>
            <person name="Stursova M."/>
            <person name="Spatafora J.W."/>
            <person name="Tedersoo L."/>
            <person name="Vaario L.M."/>
            <person name="Yamada A."/>
            <person name="Yan M."/>
            <person name="Wang P."/>
            <person name="Xu J."/>
            <person name="Bruns T."/>
            <person name="Baldrian P."/>
            <person name="Vilgalys R."/>
            <person name="Dunand C."/>
            <person name="Henrissat B."/>
            <person name="Grigoriev I.V."/>
            <person name="Hibbett D."/>
            <person name="Nagy L.G."/>
            <person name="Martin F.M."/>
        </authorList>
    </citation>
    <scope>NUCLEOTIDE SEQUENCE</scope>
    <source>
        <strain evidence="2">Prilba</strain>
    </source>
</reference>
<reference evidence="2" key="1">
    <citation type="submission" date="2019-10" db="EMBL/GenBank/DDBJ databases">
        <authorList>
            <consortium name="DOE Joint Genome Institute"/>
            <person name="Kuo A."/>
            <person name="Miyauchi S."/>
            <person name="Kiss E."/>
            <person name="Drula E."/>
            <person name="Kohler A."/>
            <person name="Sanchez-Garcia M."/>
            <person name="Andreopoulos B."/>
            <person name="Barry K.W."/>
            <person name="Bonito G."/>
            <person name="Buee M."/>
            <person name="Carver A."/>
            <person name="Chen C."/>
            <person name="Cichocki N."/>
            <person name="Clum A."/>
            <person name="Culley D."/>
            <person name="Crous P.W."/>
            <person name="Fauchery L."/>
            <person name="Girlanda M."/>
            <person name="Hayes R."/>
            <person name="Keri Z."/>
            <person name="LaButti K."/>
            <person name="Lipzen A."/>
            <person name="Lombard V."/>
            <person name="Magnuson J."/>
            <person name="Maillard F."/>
            <person name="Morin E."/>
            <person name="Murat C."/>
            <person name="Nolan M."/>
            <person name="Ohm R."/>
            <person name="Pangilinan J."/>
            <person name="Pereira M."/>
            <person name="Perotto S."/>
            <person name="Peter M."/>
            <person name="Riley R."/>
            <person name="Sitrit Y."/>
            <person name="Stielow B."/>
            <person name="Szollosi G."/>
            <person name="Zifcakova L."/>
            <person name="Stursova M."/>
            <person name="Spatafora J.W."/>
            <person name="Tedersoo L."/>
            <person name="Vaario L.-M."/>
            <person name="Yamada A."/>
            <person name="Yan M."/>
            <person name="Wang P."/>
            <person name="Xu J."/>
            <person name="Bruns T."/>
            <person name="Baldrian P."/>
            <person name="Vilgalys R."/>
            <person name="Henrissat B."/>
            <person name="Grigoriev I.V."/>
            <person name="Hibbett D."/>
            <person name="Nagy L.G."/>
            <person name="Martin F.M."/>
        </authorList>
    </citation>
    <scope>NUCLEOTIDE SEQUENCE</scope>
    <source>
        <strain evidence="2">Prilba</strain>
    </source>
</reference>
<dbReference type="EMBL" id="WHVB01000001">
    <property type="protein sequence ID" value="KAF8486769.1"/>
    <property type="molecule type" value="Genomic_DNA"/>
</dbReference>
<dbReference type="OrthoDB" id="10517944at2759"/>
<accession>A0A9P5TDI4</accession>
<gene>
    <name evidence="2" type="ORF">DFH94DRAFT_796502</name>
</gene>
<sequence length="75" mass="8034">RTATNSIYCPPQLQAASDLQSGILHVDDKDCDCLLLLCGTFENLSSYGGSVLTRGDQMHAPMRSDAQPGPSRLPV</sequence>
<name>A0A9P5TDI4_9AGAM</name>
<proteinExistence type="predicted"/>
<dbReference type="Gene3D" id="1.25.40.570">
    <property type="match status" value="1"/>
</dbReference>
<feature type="non-terminal residue" evidence="2">
    <location>
        <position position="1"/>
    </location>
</feature>
<evidence type="ECO:0000313" key="3">
    <source>
        <dbReference type="Proteomes" id="UP000759537"/>
    </source>
</evidence>
<comment type="caution">
    <text evidence="2">The sequence shown here is derived from an EMBL/GenBank/DDBJ whole genome shotgun (WGS) entry which is preliminary data.</text>
</comment>
<organism evidence="2 3">
    <name type="scientific">Russula ochroleuca</name>
    <dbReference type="NCBI Taxonomy" id="152965"/>
    <lineage>
        <taxon>Eukaryota</taxon>
        <taxon>Fungi</taxon>
        <taxon>Dikarya</taxon>
        <taxon>Basidiomycota</taxon>
        <taxon>Agaricomycotina</taxon>
        <taxon>Agaricomycetes</taxon>
        <taxon>Russulales</taxon>
        <taxon>Russulaceae</taxon>
        <taxon>Russula</taxon>
    </lineage>
</organism>
<dbReference type="AlphaFoldDB" id="A0A9P5TDI4"/>
<keyword evidence="3" id="KW-1185">Reference proteome</keyword>
<protein>
    <submittedName>
        <fullName evidence="2">Uncharacterized protein</fullName>
    </submittedName>
</protein>